<protein>
    <submittedName>
        <fullName evidence="2">Uncharacterized protein</fullName>
    </submittedName>
</protein>
<name>W7M1M8_GIBM7</name>
<reference evidence="2 3" key="1">
    <citation type="journal article" date="2010" name="Nature">
        <title>Comparative genomics reveals mobile pathogenicity chromosomes in Fusarium.</title>
        <authorList>
            <person name="Ma L.J."/>
            <person name="van der Does H.C."/>
            <person name="Borkovich K.A."/>
            <person name="Coleman J.J."/>
            <person name="Daboussi M.J."/>
            <person name="Di Pietro A."/>
            <person name="Dufresne M."/>
            <person name="Freitag M."/>
            <person name="Grabherr M."/>
            <person name="Henrissat B."/>
            <person name="Houterman P.M."/>
            <person name="Kang S."/>
            <person name="Shim W.B."/>
            <person name="Woloshuk C."/>
            <person name="Xie X."/>
            <person name="Xu J.R."/>
            <person name="Antoniw J."/>
            <person name="Baker S.E."/>
            <person name="Bluhm B.H."/>
            <person name="Breakspear A."/>
            <person name="Brown D.W."/>
            <person name="Butchko R.A."/>
            <person name="Chapman S."/>
            <person name="Coulson R."/>
            <person name="Coutinho P.M."/>
            <person name="Danchin E.G."/>
            <person name="Diener A."/>
            <person name="Gale L.R."/>
            <person name="Gardiner D.M."/>
            <person name="Goff S."/>
            <person name="Hammond-Kosack K.E."/>
            <person name="Hilburn K."/>
            <person name="Hua-Van A."/>
            <person name="Jonkers W."/>
            <person name="Kazan K."/>
            <person name="Kodira C.D."/>
            <person name="Koehrsen M."/>
            <person name="Kumar L."/>
            <person name="Lee Y.H."/>
            <person name="Li L."/>
            <person name="Manners J.M."/>
            <person name="Miranda-Saavedra D."/>
            <person name="Mukherjee M."/>
            <person name="Park G."/>
            <person name="Park J."/>
            <person name="Park S.Y."/>
            <person name="Proctor R.H."/>
            <person name="Regev A."/>
            <person name="Ruiz-Roldan M.C."/>
            <person name="Sain D."/>
            <person name="Sakthikumar S."/>
            <person name="Sykes S."/>
            <person name="Schwartz D.C."/>
            <person name="Turgeon B.G."/>
            <person name="Wapinski I."/>
            <person name="Yoder O."/>
            <person name="Young S."/>
            <person name="Zeng Q."/>
            <person name="Zhou S."/>
            <person name="Galagan J."/>
            <person name="Cuomo C.A."/>
            <person name="Kistler H.C."/>
            <person name="Rep M."/>
        </authorList>
    </citation>
    <scope>NUCLEOTIDE SEQUENCE [LARGE SCALE GENOMIC DNA]</scope>
    <source>
        <strain evidence="3">M3125 / FGSC 7600</strain>
    </source>
</reference>
<organism evidence="2 3">
    <name type="scientific">Gibberella moniliformis (strain M3125 / FGSC 7600)</name>
    <name type="common">Maize ear and stalk rot fungus</name>
    <name type="synonym">Fusarium verticillioides</name>
    <dbReference type="NCBI Taxonomy" id="334819"/>
    <lineage>
        <taxon>Eukaryota</taxon>
        <taxon>Fungi</taxon>
        <taxon>Dikarya</taxon>
        <taxon>Ascomycota</taxon>
        <taxon>Pezizomycotina</taxon>
        <taxon>Sordariomycetes</taxon>
        <taxon>Hypocreomycetidae</taxon>
        <taxon>Hypocreales</taxon>
        <taxon>Nectriaceae</taxon>
        <taxon>Fusarium</taxon>
        <taxon>Fusarium fujikuroi species complex</taxon>
    </lineage>
</organism>
<dbReference type="Proteomes" id="UP000009096">
    <property type="component" value="Chromosome 2"/>
</dbReference>
<dbReference type="HOGENOM" id="CLU_2038277_0_0_1"/>
<feature type="compositionally biased region" description="Basic and acidic residues" evidence="1">
    <location>
        <begin position="88"/>
        <end position="109"/>
    </location>
</feature>
<dbReference type="VEuPathDB" id="FungiDB:FVEG_03569"/>
<sequence>MLQEEQKGKGTREQTAAEKRTRPYSTLQCSSVLERNGQRPHKRLIAKLSGVWVRQGYRGAAEWGVGLGGATRSEEVDRGGHVPSAEGTPERTASHQEREFGLGKEERGWDNFSSRGHVTPA</sequence>
<feature type="region of interest" description="Disordered" evidence="1">
    <location>
        <begin position="71"/>
        <end position="121"/>
    </location>
</feature>
<dbReference type="RefSeq" id="XP_018747641.1">
    <property type="nucleotide sequence ID" value="XM_018891174.1"/>
</dbReference>
<feature type="compositionally biased region" description="Polar residues" evidence="1">
    <location>
        <begin position="111"/>
        <end position="121"/>
    </location>
</feature>
<feature type="compositionally biased region" description="Basic and acidic residues" evidence="1">
    <location>
        <begin position="1"/>
        <end position="21"/>
    </location>
</feature>
<dbReference type="AlphaFoldDB" id="W7M1M8"/>
<dbReference type="KEGG" id="fvr:FVEG_03569"/>
<keyword evidence="3" id="KW-1185">Reference proteome</keyword>
<evidence type="ECO:0000313" key="3">
    <source>
        <dbReference type="Proteomes" id="UP000009096"/>
    </source>
</evidence>
<dbReference type="GeneID" id="30061695"/>
<evidence type="ECO:0000313" key="2">
    <source>
        <dbReference type="EMBL" id="EWG41450.1"/>
    </source>
</evidence>
<evidence type="ECO:0000256" key="1">
    <source>
        <dbReference type="SAM" id="MobiDB-lite"/>
    </source>
</evidence>
<accession>W7M1M8</accession>
<dbReference type="EMBL" id="CM000579">
    <property type="protein sequence ID" value="EWG41450.1"/>
    <property type="molecule type" value="Genomic_DNA"/>
</dbReference>
<gene>
    <name evidence="2" type="ORF">FVEG_03569</name>
</gene>
<feature type="region of interest" description="Disordered" evidence="1">
    <location>
        <begin position="1"/>
        <end position="24"/>
    </location>
</feature>
<proteinExistence type="predicted"/>
<dbReference type="EMBL" id="DS022245">
    <property type="protein sequence ID" value="EWG41450.1"/>
    <property type="molecule type" value="Genomic_DNA"/>
</dbReference>